<gene>
    <name evidence="2" type="ORF">EB796_005857</name>
</gene>
<dbReference type="PANTHER" id="PTHR21468">
    <property type="entry name" value="HSD9"/>
    <property type="match status" value="1"/>
</dbReference>
<sequence>MNFNCGSCSVERYEKQCDEILAEVEEIERENLALMSELFENNVNILKITRGLFLTQFEDSESLRDGGILEVDLKQVSLLNRDTDKVTQPPLKAASSDEQDSEEEYFDEYYDDEPLTPTSDTEDPFNNYYNFQDEDITEYLKLGPLQLKLLTISGEQKPIYVQGGSSKAEIQAREFNPVDWPVTQPMMKSATTPRPNVY</sequence>
<dbReference type="Proteomes" id="UP000593567">
    <property type="component" value="Unassembled WGS sequence"/>
</dbReference>
<evidence type="ECO:0000313" key="3">
    <source>
        <dbReference type="Proteomes" id="UP000593567"/>
    </source>
</evidence>
<organism evidence="2 3">
    <name type="scientific">Bugula neritina</name>
    <name type="common">Brown bryozoan</name>
    <name type="synonym">Sertularia neritina</name>
    <dbReference type="NCBI Taxonomy" id="10212"/>
    <lineage>
        <taxon>Eukaryota</taxon>
        <taxon>Metazoa</taxon>
        <taxon>Spiralia</taxon>
        <taxon>Lophotrochozoa</taxon>
        <taxon>Bryozoa</taxon>
        <taxon>Gymnolaemata</taxon>
        <taxon>Cheilostomatida</taxon>
        <taxon>Flustrina</taxon>
        <taxon>Buguloidea</taxon>
        <taxon>Bugulidae</taxon>
        <taxon>Bugula</taxon>
    </lineage>
</organism>
<protein>
    <submittedName>
        <fullName evidence="2">CCDC83</fullName>
    </submittedName>
</protein>
<proteinExistence type="predicted"/>
<dbReference type="InterPro" id="IPR026702">
    <property type="entry name" value="CCDC83"/>
</dbReference>
<dbReference type="OrthoDB" id="10005859at2759"/>
<dbReference type="EMBL" id="VXIV02000821">
    <property type="protein sequence ID" value="KAF6035837.1"/>
    <property type="molecule type" value="Genomic_DNA"/>
</dbReference>
<comment type="caution">
    <text evidence="2">The sequence shown here is derived from an EMBL/GenBank/DDBJ whole genome shotgun (WGS) entry which is preliminary data.</text>
</comment>
<accession>A0A7J7KC17</accession>
<name>A0A7J7KC17_BUGNE</name>
<dbReference type="PANTHER" id="PTHR21468:SF1">
    <property type="entry name" value="COILED-COIL DOMAIN-CONTAINING PROTEIN 83"/>
    <property type="match status" value="1"/>
</dbReference>
<evidence type="ECO:0000313" key="2">
    <source>
        <dbReference type="EMBL" id="KAF6035837.1"/>
    </source>
</evidence>
<keyword evidence="1" id="KW-0175">Coiled coil</keyword>
<evidence type="ECO:0000256" key="1">
    <source>
        <dbReference type="SAM" id="Coils"/>
    </source>
</evidence>
<keyword evidence="3" id="KW-1185">Reference proteome</keyword>
<reference evidence="2" key="1">
    <citation type="submission" date="2020-06" db="EMBL/GenBank/DDBJ databases">
        <title>Draft genome of Bugula neritina, a colonial animal packing powerful symbionts and potential medicines.</title>
        <authorList>
            <person name="Rayko M."/>
        </authorList>
    </citation>
    <scope>NUCLEOTIDE SEQUENCE [LARGE SCALE GENOMIC DNA]</scope>
    <source>
        <strain evidence="2">Kwan_BN1</strain>
    </source>
</reference>
<feature type="coiled-coil region" evidence="1">
    <location>
        <begin position="10"/>
        <end position="37"/>
    </location>
</feature>
<dbReference type="AlphaFoldDB" id="A0A7J7KC17"/>